<feature type="domain" description="RRM" evidence="6">
    <location>
        <begin position="106"/>
        <end position="178"/>
    </location>
</feature>
<evidence type="ECO:0000256" key="4">
    <source>
        <dbReference type="PROSITE-ProRule" id="PRU00176"/>
    </source>
</evidence>
<gene>
    <name evidence="7" type="ORF">SI8410_11015224</name>
</gene>
<evidence type="ECO:0000256" key="3">
    <source>
        <dbReference type="ARBA" id="ARBA00023242"/>
    </source>
</evidence>
<feature type="region of interest" description="Disordered" evidence="5">
    <location>
        <begin position="394"/>
        <end position="428"/>
    </location>
</feature>
<keyword evidence="3" id="KW-0539">Nucleus</keyword>
<accession>A0A7I8L4H8</accession>
<feature type="domain" description="RRM" evidence="6">
    <location>
        <begin position="234"/>
        <end position="307"/>
    </location>
</feature>
<feature type="region of interest" description="Disordered" evidence="5">
    <location>
        <begin position="460"/>
        <end position="488"/>
    </location>
</feature>
<protein>
    <recommendedName>
        <fullName evidence="6">RRM domain-containing protein</fullName>
    </recommendedName>
</protein>
<dbReference type="InterPro" id="IPR012677">
    <property type="entry name" value="Nucleotide-bd_a/b_plait_sf"/>
</dbReference>
<keyword evidence="2 4" id="KW-0694">RNA-binding</keyword>
<proteinExistence type="predicted"/>
<feature type="compositionally biased region" description="Low complexity" evidence="5">
    <location>
        <begin position="779"/>
        <end position="790"/>
    </location>
</feature>
<dbReference type="CDD" id="cd00590">
    <property type="entry name" value="RRM_SF"/>
    <property type="match status" value="2"/>
</dbReference>
<dbReference type="PROSITE" id="PS50102">
    <property type="entry name" value="RRM"/>
    <property type="match status" value="3"/>
</dbReference>
<dbReference type="EMBL" id="LR746274">
    <property type="protein sequence ID" value="CAA7404546.1"/>
    <property type="molecule type" value="Genomic_DNA"/>
</dbReference>
<feature type="region of interest" description="Disordered" evidence="5">
    <location>
        <begin position="763"/>
        <end position="828"/>
    </location>
</feature>
<feature type="compositionally biased region" description="Gly residues" evidence="5">
    <location>
        <begin position="816"/>
        <end position="828"/>
    </location>
</feature>
<dbReference type="InterPro" id="IPR012921">
    <property type="entry name" value="SPOC_C"/>
</dbReference>
<reference evidence="7" key="1">
    <citation type="submission" date="2020-02" db="EMBL/GenBank/DDBJ databases">
        <authorList>
            <person name="Scholz U."/>
            <person name="Mascher M."/>
            <person name="Fiebig A."/>
        </authorList>
    </citation>
    <scope>NUCLEOTIDE SEQUENCE</scope>
</reference>
<sequence length="946" mass="102700">MPIQPSKQAGDRDQRPSGREPDDDDDPSHNLWVGNLPPDTVDSELMALFGKFGALDSVTTYAARNYAFVYFKHLDDAKRAKDTLQGSLVRGNAIKIEFARPARPGKNLWVGGVCPSVSKEQLESEFSKFGKIEEYKFLRDRNSALINYYKVDDAIAALKNMNGKRLGGEQLRVDYLRSQPSRRDWLDHHDPRDMLLSKDPSWMQPESMRNFPEGFPHGHKRLQPPVGRRDIQSKILWIGYPPSVQIDEQMLHNAMILFGEIEQIKCFPSKHYSIVEFRSIDEARRAKEGLQGRLFNDPRIQILFSTSELMASKDNLLFIAGPRAPRPDMFFGEHPFGHVEHFGHGRPMPPGGFPRGLLHGGMLGRSFPQQGLELPPFGSPEFFNDHGGPLHSFPEGGNGGNSMGPGFRRLSPSGVLSAAPGMRPPGRPVPGMWEALDARDAKRLRIDGSVDEASLHASRMGGAATEGVRDHHQAYGGPGRRSPVGGRRPAAAAAAASLPAHSAPGREHIWRGIIAKGGTPVCCARCVPLGKGIESPFPEVVNCSAKTGLDTLAKHYSEAVGFEIVFFLPDSEEDFGSYTEFLQYLGQNSRAGVAKLDDGTTMFLVPPSEFLTEVLNVSGPKRLYGVVLKMPPPPPASPARQPPALLSAPQYADRRQHYEEQSLQREYNRALPEEPQQMVPSLSTAHAGKPGHSPPVDVSLTPDLIATLASLIPTAAQTSSAAAQVPLSSSEKGMAAAQIWGQEPQASAGGSHEYEQTRHPSLMQGHHQYGNQPAHHLSQQQQQQRQQQQQLSSYQGIGGTMADSSGHALPGSQVQDGGGTGRPFGGYGVSSQSGQFVAAQGNQQNLLEMAGLQAKPSGAAHVQSGSVLQQHQMVAAQAAEKGNAGFPSQGQQLQSALSSGQGPSETEADKNQRYQSTLQFAASLLLQIQQQQQQQQQGGKGPGNQQ</sequence>
<dbReference type="OrthoDB" id="439808at2759"/>
<keyword evidence="8" id="KW-1185">Reference proteome</keyword>
<evidence type="ECO:0000256" key="2">
    <source>
        <dbReference type="ARBA" id="ARBA00022884"/>
    </source>
</evidence>
<feature type="compositionally biased region" description="Low complexity" evidence="5">
    <location>
        <begin position="887"/>
        <end position="904"/>
    </location>
</feature>
<feature type="region of interest" description="Disordered" evidence="5">
    <location>
        <begin position="878"/>
        <end position="914"/>
    </location>
</feature>
<dbReference type="PANTHER" id="PTHR23189">
    <property type="entry name" value="RNA RECOGNITION MOTIF-CONTAINING"/>
    <property type="match status" value="1"/>
</dbReference>
<dbReference type="InterPro" id="IPR000504">
    <property type="entry name" value="RRM_dom"/>
</dbReference>
<evidence type="ECO:0000256" key="1">
    <source>
        <dbReference type="ARBA" id="ARBA00004123"/>
    </source>
</evidence>
<evidence type="ECO:0000313" key="7">
    <source>
        <dbReference type="EMBL" id="CAA7404546.1"/>
    </source>
</evidence>
<dbReference type="GO" id="GO:0005634">
    <property type="term" value="C:nucleus"/>
    <property type="evidence" value="ECO:0007669"/>
    <property type="project" value="UniProtKB-SubCell"/>
</dbReference>
<dbReference type="Gene3D" id="3.30.70.330">
    <property type="match status" value="3"/>
</dbReference>
<dbReference type="SMART" id="SM00360">
    <property type="entry name" value="RRM"/>
    <property type="match status" value="3"/>
</dbReference>
<feature type="domain" description="RRM" evidence="6">
    <location>
        <begin position="29"/>
        <end position="101"/>
    </location>
</feature>
<evidence type="ECO:0000313" key="8">
    <source>
        <dbReference type="Proteomes" id="UP000663760"/>
    </source>
</evidence>
<feature type="region of interest" description="Disordered" evidence="5">
    <location>
        <begin position="673"/>
        <end position="698"/>
    </location>
</feature>
<dbReference type="SUPFAM" id="SSF54928">
    <property type="entry name" value="RNA-binding domain, RBD"/>
    <property type="match status" value="2"/>
</dbReference>
<dbReference type="Proteomes" id="UP000663760">
    <property type="component" value="Chromosome 11"/>
</dbReference>
<evidence type="ECO:0000256" key="5">
    <source>
        <dbReference type="SAM" id="MobiDB-lite"/>
    </source>
</evidence>
<dbReference type="InterPro" id="IPR035979">
    <property type="entry name" value="RBD_domain_sf"/>
</dbReference>
<dbReference type="FunFam" id="3.30.70.330:FF:000415">
    <property type="entry name" value="Flowering time control protein FPA"/>
    <property type="match status" value="1"/>
</dbReference>
<feature type="region of interest" description="Disordered" evidence="5">
    <location>
        <begin position="1"/>
        <end position="30"/>
    </location>
</feature>
<comment type="subcellular location">
    <subcellularLocation>
        <location evidence="1">Nucleus</location>
    </subcellularLocation>
</comment>
<dbReference type="CDD" id="cd21546">
    <property type="entry name" value="SPOC_FPA-like"/>
    <property type="match status" value="1"/>
</dbReference>
<dbReference type="Pfam" id="PF00076">
    <property type="entry name" value="RRM_1"/>
    <property type="match status" value="3"/>
</dbReference>
<dbReference type="AlphaFoldDB" id="A0A7I8L4H8"/>
<dbReference type="Pfam" id="PF07744">
    <property type="entry name" value="SPOC"/>
    <property type="match status" value="1"/>
</dbReference>
<dbReference type="GO" id="GO:0003723">
    <property type="term" value="F:RNA binding"/>
    <property type="evidence" value="ECO:0007669"/>
    <property type="project" value="UniProtKB-UniRule"/>
</dbReference>
<feature type="compositionally biased region" description="Basic and acidic residues" evidence="5">
    <location>
        <begin position="9"/>
        <end position="20"/>
    </location>
</feature>
<organism evidence="7 8">
    <name type="scientific">Spirodela intermedia</name>
    <name type="common">Intermediate duckweed</name>
    <dbReference type="NCBI Taxonomy" id="51605"/>
    <lineage>
        <taxon>Eukaryota</taxon>
        <taxon>Viridiplantae</taxon>
        <taxon>Streptophyta</taxon>
        <taxon>Embryophyta</taxon>
        <taxon>Tracheophyta</taxon>
        <taxon>Spermatophyta</taxon>
        <taxon>Magnoliopsida</taxon>
        <taxon>Liliopsida</taxon>
        <taxon>Araceae</taxon>
        <taxon>Lemnoideae</taxon>
        <taxon>Spirodela</taxon>
    </lineage>
</organism>
<name>A0A7I8L4H8_SPIIN</name>
<evidence type="ECO:0000259" key="6">
    <source>
        <dbReference type="PROSITE" id="PS50102"/>
    </source>
</evidence>